<dbReference type="Proteomes" id="UP000000483">
    <property type="component" value="Chromosome"/>
</dbReference>
<dbReference type="InterPro" id="IPR014972">
    <property type="entry name" value="Phage_Mu_Gp37"/>
</dbReference>
<accession>F2NCR5</accession>
<gene>
    <name evidence="1" type="ordered locus">Desac_1491</name>
</gene>
<dbReference type="HOGENOM" id="CLU_1056577_0_0_7"/>
<dbReference type="EMBL" id="CP002629">
    <property type="protein sequence ID" value="AEB09346.1"/>
    <property type="molecule type" value="Genomic_DNA"/>
</dbReference>
<organism evidence="1 2">
    <name type="scientific">Desulfobacca acetoxidans (strain ATCC 700848 / DSM 11109 / ASRB2)</name>
    <dbReference type="NCBI Taxonomy" id="880072"/>
    <lineage>
        <taxon>Bacteria</taxon>
        <taxon>Pseudomonadati</taxon>
        <taxon>Thermodesulfobacteriota</taxon>
        <taxon>Desulfobaccia</taxon>
        <taxon>Desulfobaccales</taxon>
        <taxon>Desulfobaccaceae</taxon>
        <taxon>Desulfobacca</taxon>
    </lineage>
</organism>
<reference evidence="2" key="2">
    <citation type="submission" date="2011-03" db="EMBL/GenBank/DDBJ databases">
        <title>The complete genome of Desulfobacca acetoxidans DSM 11109.</title>
        <authorList>
            <consortium name="US DOE Joint Genome Institute (JGI-PGF)"/>
            <person name="Lucas S."/>
            <person name="Copeland A."/>
            <person name="Lapidus A."/>
            <person name="Bruce D."/>
            <person name="Goodwin L."/>
            <person name="Pitluck S."/>
            <person name="Peters L."/>
            <person name="Kyrpides N."/>
            <person name="Mavromatis K."/>
            <person name="Ivanova N."/>
            <person name="Ovchinnikova G."/>
            <person name="Teshima H."/>
            <person name="Detter J.C."/>
            <person name="Han C."/>
            <person name="Land M."/>
            <person name="Hauser L."/>
            <person name="Markowitz V."/>
            <person name="Cheng J.-F."/>
            <person name="Hugenholtz P."/>
            <person name="Woyke T."/>
            <person name="Wu D."/>
            <person name="Spring S."/>
            <person name="Schueler E."/>
            <person name="Brambilla E."/>
            <person name="Klenk H.-P."/>
            <person name="Eisen J.A."/>
        </authorList>
    </citation>
    <scope>NUCLEOTIDE SEQUENCE [LARGE SCALE GENOMIC DNA]</scope>
    <source>
        <strain evidence="2">ATCC 700848 / DSM 11109 / ASRB2</strain>
    </source>
</reference>
<keyword evidence="2" id="KW-1185">Reference proteome</keyword>
<dbReference type="AlphaFoldDB" id="F2NCR5"/>
<sequence>MVGVSEIEASIISALAEIRPEVPTIRSYQGEILKDVRSQAFRLPAFLIRYVWGYATRSSDKVYGLNYHFSVTIVNCNARGERKARTETDGLYQLGDDIQKAVQHQTFGLPITPFYLMSSSFISAEPEALILVNTYKTTAYDLATLGKLSWVSETGGETEVFLPFHYTEAGSHQMMDSSEYERALDATLRKYFRPLKRRFGVELPFLNDSQKNELLSAKQAQRQFKLYLEAGGEKTCDVVWSNDFDFHQVRPGVWSGHIILTEI</sequence>
<evidence type="ECO:0000313" key="1">
    <source>
        <dbReference type="EMBL" id="AEB09346.1"/>
    </source>
</evidence>
<dbReference type="Pfam" id="PF08873">
    <property type="entry name" value="Phage_Mu_Gp37"/>
    <property type="match status" value="1"/>
</dbReference>
<evidence type="ECO:0000313" key="2">
    <source>
        <dbReference type="Proteomes" id="UP000000483"/>
    </source>
</evidence>
<dbReference type="RefSeq" id="WP_013706456.1">
    <property type="nucleotide sequence ID" value="NC_015388.1"/>
</dbReference>
<reference evidence="1 2" key="1">
    <citation type="journal article" date="2011" name="Stand. Genomic Sci.">
        <title>Complete genome sequence of the acetate-degrading sulfate reducer Desulfobacca acetoxidans type strain (ASRB2).</title>
        <authorList>
            <person name="Goker M."/>
            <person name="Teshima H."/>
            <person name="Lapidus A."/>
            <person name="Nolan M."/>
            <person name="Lucas S."/>
            <person name="Hammon N."/>
            <person name="Deshpande S."/>
            <person name="Cheng J.F."/>
            <person name="Tapia R."/>
            <person name="Han C."/>
            <person name="Goodwin L."/>
            <person name="Pitluck S."/>
            <person name="Huntemann M."/>
            <person name="Liolios K."/>
            <person name="Ivanova N."/>
            <person name="Pagani I."/>
            <person name="Mavromatis K."/>
            <person name="Ovchinikova G."/>
            <person name="Pati A."/>
            <person name="Chen A."/>
            <person name="Palaniappan K."/>
            <person name="Land M."/>
            <person name="Hauser L."/>
            <person name="Brambilla E.M."/>
            <person name="Rohde M."/>
            <person name="Spring S."/>
            <person name="Detter J.C."/>
            <person name="Woyke T."/>
            <person name="Bristow J."/>
            <person name="Eisen J.A."/>
            <person name="Markowitz V."/>
            <person name="Hugenholtz P."/>
            <person name="Kyrpides N.C."/>
            <person name="Klenk H.P."/>
        </authorList>
    </citation>
    <scope>NUCLEOTIDE SEQUENCE [LARGE SCALE GENOMIC DNA]</scope>
    <source>
        <strain evidence="2">ATCC 700848 / DSM 11109 / ASRB2</strain>
    </source>
</reference>
<name>F2NCR5_DESAR</name>
<protein>
    <submittedName>
        <fullName evidence="1">Uncharacterized protein</fullName>
    </submittedName>
</protein>
<proteinExistence type="predicted"/>
<dbReference type="STRING" id="880072.Desac_1491"/>
<dbReference type="KEGG" id="dao:Desac_1491"/>